<sequence>TGLVRQSFCTFAFLLFVVFYIEALAGPADQKNHRVLLCVVVSLLCCASQLIALNNLIYCTCQPGYPQGRYSNLSKQSLNLAEPWGVFRGGPP</sequence>
<dbReference type="OrthoDB" id="409725at2759"/>
<evidence type="ECO:0000313" key="3">
    <source>
        <dbReference type="EMBL" id="CAG7727843.1"/>
    </source>
</evidence>
<accession>A0A8J2K1H2</accession>
<feature type="chain" id="PRO_5035166593" evidence="2">
    <location>
        <begin position="26"/>
        <end position="92"/>
    </location>
</feature>
<feature type="non-terminal residue" evidence="3">
    <location>
        <position position="1"/>
    </location>
</feature>
<evidence type="ECO:0000313" key="4">
    <source>
        <dbReference type="Proteomes" id="UP000708208"/>
    </source>
</evidence>
<gene>
    <name evidence="3" type="ORF">AFUS01_LOCUS16662</name>
</gene>
<comment type="caution">
    <text evidence="3">The sequence shown here is derived from an EMBL/GenBank/DDBJ whole genome shotgun (WGS) entry which is preliminary data.</text>
</comment>
<keyword evidence="1" id="KW-1133">Transmembrane helix</keyword>
<feature type="signal peptide" evidence="2">
    <location>
        <begin position="1"/>
        <end position="25"/>
    </location>
</feature>
<protein>
    <submittedName>
        <fullName evidence="3">Uncharacterized protein</fullName>
    </submittedName>
</protein>
<dbReference type="Proteomes" id="UP000708208">
    <property type="component" value="Unassembled WGS sequence"/>
</dbReference>
<keyword evidence="2" id="KW-0732">Signal</keyword>
<keyword evidence="1" id="KW-0812">Transmembrane</keyword>
<organism evidence="3 4">
    <name type="scientific">Allacma fusca</name>
    <dbReference type="NCBI Taxonomy" id="39272"/>
    <lineage>
        <taxon>Eukaryota</taxon>
        <taxon>Metazoa</taxon>
        <taxon>Ecdysozoa</taxon>
        <taxon>Arthropoda</taxon>
        <taxon>Hexapoda</taxon>
        <taxon>Collembola</taxon>
        <taxon>Symphypleona</taxon>
        <taxon>Sminthuridae</taxon>
        <taxon>Allacma</taxon>
    </lineage>
</organism>
<feature type="transmembrane region" description="Helical" evidence="1">
    <location>
        <begin position="33"/>
        <end position="53"/>
    </location>
</feature>
<keyword evidence="1" id="KW-0472">Membrane</keyword>
<evidence type="ECO:0000256" key="2">
    <source>
        <dbReference type="SAM" id="SignalP"/>
    </source>
</evidence>
<dbReference type="EMBL" id="CAJVCH010154101">
    <property type="protein sequence ID" value="CAG7727843.1"/>
    <property type="molecule type" value="Genomic_DNA"/>
</dbReference>
<proteinExistence type="predicted"/>
<reference evidence="3" key="1">
    <citation type="submission" date="2021-06" db="EMBL/GenBank/DDBJ databases">
        <authorList>
            <person name="Hodson N. C."/>
            <person name="Mongue J. A."/>
            <person name="Jaron S. K."/>
        </authorList>
    </citation>
    <scope>NUCLEOTIDE SEQUENCE</scope>
</reference>
<evidence type="ECO:0000256" key="1">
    <source>
        <dbReference type="SAM" id="Phobius"/>
    </source>
</evidence>
<name>A0A8J2K1H2_9HEXA</name>
<keyword evidence="4" id="KW-1185">Reference proteome</keyword>
<dbReference type="AlphaFoldDB" id="A0A8J2K1H2"/>